<dbReference type="Pfam" id="PF08711">
    <property type="entry name" value="Med26"/>
    <property type="match status" value="1"/>
</dbReference>
<dbReference type="EMBL" id="PPHD01019690">
    <property type="protein sequence ID" value="POI28359.1"/>
    <property type="molecule type" value="Genomic_DNA"/>
</dbReference>
<protein>
    <recommendedName>
        <fullName evidence="7">TFIIS central domain-containing protein</fullName>
    </recommendedName>
</protein>
<keyword evidence="6" id="KW-1185">Reference proteome</keyword>
<dbReference type="SUPFAM" id="SSF47676">
    <property type="entry name" value="Conserved domain common to transcription factors TFIIS, elongin A, CRSP70"/>
    <property type="match status" value="1"/>
</dbReference>
<accession>A0A2P4SW87</accession>
<evidence type="ECO:0000256" key="1">
    <source>
        <dbReference type="PROSITE-ProRule" id="PRU00649"/>
    </source>
</evidence>
<evidence type="ECO:0000256" key="2">
    <source>
        <dbReference type="SAM" id="MobiDB-lite"/>
    </source>
</evidence>
<name>A0A2P4SW87_BAMTH</name>
<dbReference type="Pfam" id="PF07500">
    <property type="entry name" value="TFIIS_M"/>
    <property type="match status" value="1"/>
</dbReference>
<feature type="domain" description="TFIIS N-terminal" evidence="3">
    <location>
        <begin position="1"/>
        <end position="68"/>
    </location>
</feature>
<dbReference type="InterPro" id="IPR017923">
    <property type="entry name" value="TFIIS_N"/>
</dbReference>
<sequence length="177" mass="20229">MERFVVRRTRSPQSPRRARAEPRAYRQATLESLKASHTVNGMRKHSDPDVAGLAKDVYTEWRASIKHHSNRPSIEVRSDPKTEAFRKNARKLLCEALDLEVVFIFTSTGSCSQGQIDHPLAENIEREAFHLSSRLISAPYRRMVRALVFSLKHRPETRAEVKTGTLTVPAFVQSHKK</sequence>
<evidence type="ECO:0000259" key="4">
    <source>
        <dbReference type="PROSITE" id="PS51321"/>
    </source>
</evidence>
<evidence type="ECO:0000259" key="3">
    <source>
        <dbReference type="PROSITE" id="PS51319"/>
    </source>
</evidence>
<feature type="compositionally biased region" description="Basic residues" evidence="2">
    <location>
        <begin position="1"/>
        <end position="10"/>
    </location>
</feature>
<proteinExistence type="predicted"/>
<keyword evidence="1" id="KW-0539">Nucleus</keyword>
<comment type="subcellular location">
    <subcellularLocation>
        <location evidence="1">Nucleus</location>
    </subcellularLocation>
</comment>
<evidence type="ECO:0000313" key="5">
    <source>
        <dbReference type="EMBL" id="POI28359.1"/>
    </source>
</evidence>
<comment type="caution">
    <text evidence="5">The sequence shown here is derived from an EMBL/GenBank/DDBJ whole genome shotgun (WGS) entry which is preliminary data.</text>
</comment>
<dbReference type="AlphaFoldDB" id="A0A2P4SW87"/>
<evidence type="ECO:0008006" key="7">
    <source>
        <dbReference type="Google" id="ProtNLM"/>
    </source>
</evidence>
<gene>
    <name evidence="5" type="ORF">CIB84_007891</name>
</gene>
<dbReference type="Proteomes" id="UP000237246">
    <property type="component" value="Unassembled WGS sequence"/>
</dbReference>
<dbReference type="SUPFAM" id="SSF46942">
    <property type="entry name" value="Elongation factor TFIIS domain 2"/>
    <property type="match status" value="1"/>
</dbReference>
<dbReference type="Gene3D" id="1.10.472.30">
    <property type="entry name" value="Transcription elongation factor S-II, central domain"/>
    <property type="match status" value="1"/>
</dbReference>
<feature type="region of interest" description="Disordered" evidence="2">
    <location>
        <begin position="1"/>
        <end position="25"/>
    </location>
</feature>
<dbReference type="PANTHER" id="PTHR11477:SF14">
    <property type="entry name" value="TRANSCRIPTION ELONGATION FACTOR A N-TERMINAL AND CENTRAL DOMAIN-CONTAINING PROTEIN 2"/>
    <property type="match status" value="1"/>
</dbReference>
<dbReference type="PROSITE" id="PS51319">
    <property type="entry name" value="TFIIS_N"/>
    <property type="match status" value="1"/>
</dbReference>
<dbReference type="InterPro" id="IPR003618">
    <property type="entry name" value="TFIIS_cen_dom"/>
</dbReference>
<feature type="domain" description="TFIIS central" evidence="4">
    <location>
        <begin position="85"/>
        <end position="177"/>
    </location>
</feature>
<dbReference type="InterPro" id="IPR035441">
    <property type="entry name" value="TFIIS/LEDGF_dom_sf"/>
</dbReference>
<dbReference type="PROSITE" id="PS51321">
    <property type="entry name" value="TFIIS_CENTRAL"/>
    <property type="match status" value="1"/>
</dbReference>
<dbReference type="PANTHER" id="PTHR11477">
    <property type="entry name" value="TRANSCRIPTION FACTOR S-II ZINC FINGER DOMAIN-CONTAINING PROTEIN"/>
    <property type="match status" value="1"/>
</dbReference>
<dbReference type="GO" id="GO:0006351">
    <property type="term" value="P:DNA-templated transcription"/>
    <property type="evidence" value="ECO:0007669"/>
    <property type="project" value="InterPro"/>
</dbReference>
<reference evidence="5 6" key="1">
    <citation type="submission" date="2018-01" db="EMBL/GenBank/DDBJ databases">
        <title>Comparison of the Chinese Bamboo Partridge and Red Junglefowl genome sequences highlights the importance of demography in genome evolution.</title>
        <authorList>
            <person name="Tiley G.P."/>
            <person name="Kimball R.T."/>
            <person name="Braun E.L."/>
            <person name="Burleigh J.G."/>
        </authorList>
    </citation>
    <scope>NUCLEOTIDE SEQUENCE [LARGE SCALE GENOMIC DNA]</scope>
    <source>
        <strain evidence="5">RTK389</strain>
        <tissue evidence="5">Blood</tissue>
    </source>
</reference>
<dbReference type="OrthoDB" id="44867at2759"/>
<organism evidence="5 6">
    <name type="scientific">Bambusicola thoracicus</name>
    <name type="common">Chinese bamboo-partridge</name>
    <name type="synonym">Perdix thoracica</name>
    <dbReference type="NCBI Taxonomy" id="9083"/>
    <lineage>
        <taxon>Eukaryota</taxon>
        <taxon>Metazoa</taxon>
        <taxon>Chordata</taxon>
        <taxon>Craniata</taxon>
        <taxon>Vertebrata</taxon>
        <taxon>Euteleostomi</taxon>
        <taxon>Archelosauria</taxon>
        <taxon>Archosauria</taxon>
        <taxon>Dinosauria</taxon>
        <taxon>Saurischia</taxon>
        <taxon>Theropoda</taxon>
        <taxon>Coelurosauria</taxon>
        <taxon>Aves</taxon>
        <taxon>Neognathae</taxon>
        <taxon>Galloanserae</taxon>
        <taxon>Galliformes</taxon>
        <taxon>Phasianidae</taxon>
        <taxon>Perdicinae</taxon>
        <taxon>Bambusicola</taxon>
    </lineage>
</organism>
<dbReference type="Gene3D" id="1.20.930.10">
    <property type="entry name" value="Conserved domain common to transcription factors TFIIS, elongin A, CRSP70"/>
    <property type="match status" value="1"/>
</dbReference>
<dbReference type="InterPro" id="IPR036575">
    <property type="entry name" value="TFIIS_cen_dom_sf"/>
</dbReference>
<evidence type="ECO:0000313" key="6">
    <source>
        <dbReference type="Proteomes" id="UP000237246"/>
    </source>
</evidence>
<dbReference type="GO" id="GO:0005634">
    <property type="term" value="C:nucleus"/>
    <property type="evidence" value="ECO:0007669"/>
    <property type="project" value="UniProtKB-SubCell"/>
</dbReference>